<evidence type="ECO:0000256" key="5">
    <source>
        <dbReference type="ARBA" id="ARBA00022729"/>
    </source>
</evidence>
<evidence type="ECO:0000259" key="10">
    <source>
        <dbReference type="Pfam" id="PF21105"/>
    </source>
</evidence>
<dbReference type="eggNOG" id="ENOG502RUI2">
    <property type="taxonomic scope" value="Eukaryota"/>
</dbReference>
<sequence>MSSTESSLASNEPNYVFSARVLRIQVDHTRLSQTADTSPNACTGSPSPSFGHEYPLLPPFYGTYGLKSRMRLSSISVAIALIVQCTFVAAGASRVKPRRTSSILINPDAQPDLPSANEAKVASESVGLNLDDIQGDILVGMKKDKELFFFFGIQDAATFKSKLASDIRGLITSTTQLLDVSLQPTTAVNIAFSQTGLNALGNSDNLQDSLFKAGQFNDALALADPGTGNWVQGFAGTSVHGVFLIASDTQANVDAELANIQNILGNSIVEIHRLQGAARPGNEKGHEHFGYMDGISQPAIKGFVQAPLPGQAQVDPGVIITAETGDANAASRPAWTKGGSFLAFRQLKQRVPEFNKFLIDNALSVPGLTQQENADLLGARMIGRWKSGAPIDLTPLRDDPALAADPQRNNFFNYNHTDAGFDITTNLTMCPFSAHTRKTRPRADFSPENTRSQIMRAGIPYGPEVTEAETSARASSDASELERGLAFVSYQSNLSNGFAHGPTTQASVVDRKYCPSFLQNTPLTVTATRDVLAYRPGVDPIIGSTNSGPPGDASRTVNGLDPLNFQRPIVLNTDFVVSRGGEYFFSPPISALLTLSQMRLSSISVAVALIVQCTFVAAGASRVKPRRTTSILINPDAQPDLPSASEAKAASESVGLNLDDIQGDILVGMKKDKELFFFFGIQDAATFKSKLGSDIHGLITSTTQLLDVSLQPTTAVNIAFSQTGLNALGNSDSLQDSLFKSGQFNDAAALGDPGTGNWVQGFAGTSVHGVFLIASDTQANVDAELANIQNILGNSIVEVHRLQGAARPGSEKGHEHFGFMDGIGQPAINGFVQAPLPGQAQVNPGVILTAENGDTSASSRPAWTKGGSFLAFRQLKQRVPEFNKFLADNALTVPGLTQQENIDLLGARMVGRWKSGAPVDIAPLRDDPALGADSQRNNLFTYAHSDAGFTFSTNQTMCPFAAHTRKTRPRAEFTPENTINHIMRAGIPYGPEVTEAEASAQSSSDSSELERGLAFVSYQSNLSNGFAFIQLGLTIQASPLVTLYLAHRDPNRTPSSCRPGVDPIIGSTNGGNPPGNAARTINGLDPLNFQKPIVINTDFVVSRGGEYFFSPPISALVTLSQ</sequence>
<evidence type="ECO:0000256" key="7">
    <source>
        <dbReference type="ARBA" id="ARBA00023004"/>
    </source>
</evidence>
<dbReference type="InterPro" id="IPR048328">
    <property type="entry name" value="Dyp_perox_C"/>
</dbReference>
<proteinExistence type="inferred from homology"/>
<evidence type="ECO:0000256" key="2">
    <source>
        <dbReference type="ARBA" id="ARBA00022559"/>
    </source>
</evidence>
<evidence type="ECO:0000256" key="3">
    <source>
        <dbReference type="ARBA" id="ARBA00022617"/>
    </source>
</evidence>
<dbReference type="PROSITE" id="PS51404">
    <property type="entry name" value="DYP_PEROXIDASE"/>
    <property type="match status" value="2"/>
</dbReference>
<dbReference type="GO" id="GO:0005829">
    <property type="term" value="C:cytosol"/>
    <property type="evidence" value="ECO:0007669"/>
    <property type="project" value="TreeGrafter"/>
</dbReference>
<evidence type="ECO:0000256" key="6">
    <source>
        <dbReference type="ARBA" id="ARBA00023002"/>
    </source>
</evidence>
<reference evidence="11 12" key="1">
    <citation type="submission" date="2015-12" db="EMBL/GenBank/DDBJ databases">
        <title>Draft genome sequence of Moniliophthora roreri, the causal agent of frosty pod rot of cacao.</title>
        <authorList>
            <person name="Aime M.C."/>
            <person name="Diaz-Valderrama J.R."/>
            <person name="Kijpornyongpan T."/>
            <person name="Phillips-Mora W."/>
        </authorList>
    </citation>
    <scope>NUCLEOTIDE SEQUENCE [LARGE SCALE GENOMIC DNA]</scope>
    <source>
        <strain evidence="11 12">MCA 2952</strain>
    </source>
</reference>
<dbReference type="EMBL" id="LATX01002104">
    <property type="protein sequence ID" value="KTB34236.1"/>
    <property type="molecule type" value="Genomic_DNA"/>
</dbReference>
<name>A0A0W0FD01_MONRR</name>
<evidence type="ECO:0008006" key="13">
    <source>
        <dbReference type="Google" id="ProtNLM"/>
    </source>
</evidence>
<feature type="domain" description="Dyp-type peroxidase C-terminal" evidence="9">
    <location>
        <begin position="330"/>
        <end position="499"/>
    </location>
</feature>
<feature type="domain" description="Dyp-type peroxidase C-terminal" evidence="9">
    <location>
        <begin position="857"/>
        <end position="1033"/>
    </location>
</feature>
<comment type="caution">
    <text evidence="11">The sequence shown here is derived from an EMBL/GenBank/DDBJ whole genome shotgun (WGS) entry which is preliminary data.</text>
</comment>
<dbReference type="Pfam" id="PF21105">
    <property type="entry name" value="DyP_N"/>
    <property type="match status" value="2"/>
</dbReference>
<feature type="domain" description="DyP dimeric alpha+beta barrel" evidence="10">
    <location>
        <begin position="660"/>
        <end position="808"/>
    </location>
</feature>
<evidence type="ECO:0000256" key="4">
    <source>
        <dbReference type="ARBA" id="ARBA00022723"/>
    </source>
</evidence>
<dbReference type="InterPro" id="IPR011008">
    <property type="entry name" value="Dimeric_a/b-barrel"/>
</dbReference>
<keyword evidence="7" id="KW-0408">Iron</keyword>
<feature type="domain" description="DyP dimeric alpha+beta barrel" evidence="10">
    <location>
        <begin position="132"/>
        <end position="280"/>
    </location>
</feature>
<evidence type="ECO:0000256" key="1">
    <source>
        <dbReference type="ARBA" id="ARBA00001970"/>
    </source>
</evidence>
<dbReference type="PANTHER" id="PTHR30521">
    <property type="entry name" value="DEFERROCHELATASE/PEROXIDASE"/>
    <property type="match status" value="1"/>
</dbReference>
<evidence type="ECO:0000313" key="11">
    <source>
        <dbReference type="EMBL" id="KTB34236.1"/>
    </source>
</evidence>
<keyword evidence="3" id="KW-0349">Heme</keyword>
<organism evidence="11 12">
    <name type="scientific">Moniliophthora roreri</name>
    <name type="common">Frosty pod rot fungus</name>
    <name type="synonym">Monilia roreri</name>
    <dbReference type="NCBI Taxonomy" id="221103"/>
    <lineage>
        <taxon>Eukaryota</taxon>
        <taxon>Fungi</taxon>
        <taxon>Dikarya</taxon>
        <taxon>Basidiomycota</taxon>
        <taxon>Agaricomycotina</taxon>
        <taxon>Agaricomycetes</taxon>
        <taxon>Agaricomycetidae</taxon>
        <taxon>Agaricales</taxon>
        <taxon>Marasmiineae</taxon>
        <taxon>Marasmiaceae</taxon>
        <taxon>Moniliophthora</taxon>
    </lineage>
</organism>
<keyword evidence="5" id="KW-0732">Signal</keyword>
<dbReference type="PANTHER" id="PTHR30521:SF4">
    <property type="entry name" value="DEFERROCHELATASE"/>
    <property type="match status" value="1"/>
</dbReference>
<keyword evidence="6" id="KW-0560">Oxidoreductase</keyword>
<dbReference type="Pfam" id="PF20628">
    <property type="entry name" value="Dyp_perox_C"/>
    <property type="match status" value="2"/>
</dbReference>
<keyword evidence="4" id="KW-0479">Metal-binding</keyword>
<comment type="similarity">
    <text evidence="8">Belongs to the DyP-type peroxidase family.</text>
</comment>
<evidence type="ECO:0000313" key="12">
    <source>
        <dbReference type="Proteomes" id="UP000054988"/>
    </source>
</evidence>
<gene>
    <name evidence="11" type="ORF">WG66_13187</name>
</gene>
<evidence type="ECO:0000256" key="8">
    <source>
        <dbReference type="ARBA" id="ARBA00025737"/>
    </source>
</evidence>
<comment type="cofactor">
    <cofactor evidence="1">
        <name>heme b</name>
        <dbReference type="ChEBI" id="CHEBI:60344"/>
    </cofactor>
</comment>
<keyword evidence="2" id="KW-0575">Peroxidase</keyword>
<dbReference type="NCBIfam" id="TIGR01413">
    <property type="entry name" value="Dyp_perox_fam"/>
    <property type="match status" value="2"/>
</dbReference>
<accession>A0A0W0FD01</accession>
<dbReference type="GO" id="GO:0004601">
    <property type="term" value="F:peroxidase activity"/>
    <property type="evidence" value="ECO:0007669"/>
    <property type="project" value="UniProtKB-KW"/>
</dbReference>
<dbReference type="GO" id="GO:0046872">
    <property type="term" value="F:metal ion binding"/>
    <property type="evidence" value="ECO:0007669"/>
    <property type="project" value="UniProtKB-KW"/>
</dbReference>
<protein>
    <recommendedName>
        <fullName evidence="13">Dyp peroxidase</fullName>
    </recommendedName>
</protein>
<dbReference type="InterPro" id="IPR006314">
    <property type="entry name" value="Dyp_peroxidase"/>
</dbReference>
<dbReference type="SUPFAM" id="SSF54909">
    <property type="entry name" value="Dimeric alpha+beta barrel"/>
    <property type="match status" value="2"/>
</dbReference>
<dbReference type="GO" id="GO:0020037">
    <property type="term" value="F:heme binding"/>
    <property type="evidence" value="ECO:0007669"/>
    <property type="project" value="InterPro"/>
</dbReference>
<evidence type="ECO:0000259" key="9">
    <source>
        <dbReference type="Pfam" id="PF20628"/>
    </source>
</evidence>
<dbReference type="AlphaFoldDB" id="A0A0W0FD01"/>
<dbReference type="InterPro" id="IPR049509">
    <property type="entry name" value="DyP_N"/>
</dbReference>
<dbReference type="Proteomes" id="UP000054988">
    <property type="component" value="Unassembled WGS sequence"/>
</dbReference>